<gene>
    <name evidence="5" type="ORF">COY93_02125</name>
</gene>
<organism evidence="5 6">
    <name type="scientific">Candidatus Uhrbacteria bacterium CG_4_10_14_0_8_um_filter_58_22</name>
    <dbReference type="NCBI Taxonomy" id="1975029"/>
    <lineage>
        <taxon>Bacteria</taxon>
        <taxon>Candidatus Uhriibacteriota</taxon>
    </lineage>
</organism>
<dbReference type="PANTHER" id="PTHR33392:SF6">
    <property type="entry name" value="POLYISOPRENYL-TEICHOIC ACID--PEPTIDOGLYCAN TEICHOIC ACID TRANSFERASE TAGU"/>
    <property type="match status" value="1"/>
</dbReference>
<dbReference type="InterPro" id="IPR027381">
    <property type="entry name" value="LytR/CpsA/Psr_C"/>
</dbReference>
<feature type="transmembrane region" description="Helical" evidence="2">
    <location>
        <begin position="41"/>
        <end position="59"/>
    </location>
</feature>
<feature type="domain" description="LytR/CpsA/Psr regulator C-terminal" evidence="4">
    <location>
        <begin position="395"/>
        <end position="488"/>
    </location>
</feature>
<dbReference type="Pfam" id="PF13399">
    <property type="entry name" value="LytR_C"/>
    <property type="match status" value="1"/>
</dbReference>
<evidence type="ECO:0000259" key="4">
    <source>
        <dbReference type="Pfam" id="PF13399"/>
    </source>
</evidence>
<dbReference type="AlphaFoldDB" id="A0A2M7QA08"/>
<dbReference type="InterPro" id="IPR004474">
    <property type="entry name" value="LytR_CpsA_psr"/>
</dbReference>
<evidence type="ECO:0008006" key="7">
    <source>
        <dbReference type="Google" id="ProtNLM"/>
    </source>
</evidence>
<keyword evidence="2" id="KW-1133">Transmembrane helix</keyword>
<evidence type="ECO:0000256" key="1">
    <source>
        <dbReference type="ARBA" id="ARBA00006068"/>
    </source>
</evidence>
<evidence type="ECO:0000259" key="3">
    <source>
        <dbReference type="Pfam" id="PF03816"/>
    </source>
</evidence>
<keyword evidence="2" id="KW-0812">Transmembrane</keyword>
<sequence length="488" mass="53166">MATDGYRHQGKKMVNLPTVNLLKGKDASTPFRRAGTKPVRFFISPVTVAMVFVLAFLLGRVSGSEAASYALGGLGQLPFLGGVRHLISSPDRKLTGEADDRINLLLIGMGGEGHDGPNLTDTLIVASIRPSDGQVAMLSIPRDLLVPIQDYGWKKINSVNAYGEAQDPGHGGDLIRTTAEGLLGIDIPYYVRIDFDGFRSVIDAVGGIDVYVERTFTDGSYPTYSHGLQKVSFQQGWQHLDGETALRFARSRHGNNGEGSDFARSKRQQKVLTALKDKMMSYKTLSSPSAVANTLSALQANVTTNLDVGEILRLARLAQDIDRENIKHEVLDNRPESVLVDSVVGGAYVLLPKNNDWNELRNVASNLFELAEPPSQEELMTSLDDGQEVGDAAGVEIRNGNGETGGARDTAVELKKYGFRVVRIGNADSFDYARTVVYDLKNGNSANAERLRKIIPNVDIRKPSREVLATVDTDTDTDTDYLIILGQD</sequence>
<comment type="similarity">
    <text evidence="1">Belongs to the LytR/CpsA/Psr (LCP) family.</text>
</comment>
<dbReference type="InterPro" id="IPR050922">
    <property type="entry name" value="LytR/CpsA/Psr_CW_biosynth"/>
</dbReference>
<accession>A0A2M7QA08</accession>
<dbReference type="Gene3D" id="3.40.630.190">
    <property type="entry name" value="LCP protein"/>
    <property type="match status" value="1"/>
</dbReference>
<dbReference type="Proteomes" id="UP000230973">
    <property type="component" value="Unassembled WGS sequence"/>
</dbReference>
<protein>
    <recommendedName>
        <fullName evidence="7">LytR family transcriptional regulator</fullName>
    </recommendedName>
</protein>
<evidence type="ECO:0000256" key="2">
    <source>
        <dbReference type="SAM" id="Phobius"/>
    </source>
</evidence>
<dbReference type="NCBIfam" id="TIGR00350">
    <property type="entry name" value="lytR_cpsA_psr"/>
    <property type="match status" value="1"/>
</dbReference>
<evidence type="ECO:0000313" key="5">
    <source>
        <dbReference type="EMBL" id="PIY62774.1"/>
    </source>
</evidence>
<dbReference type="EMBL" id="PFLC01000027">
    <property type="protein sequence ID" value="PIY62774.1"/>
    <property type="molecule type" value="Genomic_DNA"/>
</dbReference>
<feature type="domain" description="Cell envelope-related transcriptional attenuator" evidence="3">
    <location>
        <begin position="120"/>
        <end position="280"/>
    </location>
</feature>
<proteinExistence type="inferred from homology"/>
<dbReference type="PANTHER" id="PTHR33392">
    <property type="entry name" value="POLYISOPRENYL-TEICHOIC ACID--PEPTIDOGLYCAN TEICHOIC ACID TRANSFERASE TAGU"/>
    <property type="match status" value="1"/>
</dbReference>
<reference evidence="6" key="1">
    <citation type="submission" date="2017-09" db="EMBL/GenBank/DDBJ databases">
        <title>Depth-based differentiation of microbial function through sediment-hosted aquifers and enrichment of novel symbionts in the deep terrestrial subsurface.</title>
        <authorList>
            <person name="Probst A.J."/>
            <person name="Ladd B."/>
            <person name="Jarett J.K."/>
            <person name="Geller-Mcgrath D.E."/>
            <person name="Sieber C.M.K."/>
            <person name="Emerson J.B."/>
            <person name="Anantharaman K."/>
            <person name="Thomas B.C."/>
            <person name="Malmstrom R."/>
            <person name="Stieglmeier M."/>
            <person name="Klingl A."/>
            <person name="Woyke T."/>
            <person name="Ryan C.M."/>
            <person name="Banfield J.F."/>
        </authorList>
    </citation>
    <scope>NUCLEOTIDE SEQUENCE [LARGE SCALE GENOMIC DNA]</scope>
</reference>
<comment type="caution">
    <text evidence="5">The sequence shown here is derived from an EMBL/GenBank/DDBJ whole genome shotgun (WGS) entry which is preliminary data.</text>
</comment>
<dbReference type="Gene3D" id="3.30.70.2390">
    <property type="match status" value="1"/>
</dbReference>
<evidence type="ECO:0000313" key="6">
    <source>
        <dbReference type="Proteomes" id="UP000230973"/>
    </source>
</evidence>
<name>A0A2M7QA08_9BACT</name>
<dbReference type="Pfam" id="PF03816">
    <property type="entry name" value="LytR_cpsA_psr"/>
    <property type="match status" value="1"/>
</dbReference>
<keyword evidence="2" id="KW-0472">Membrane</keyword>